<dbReference type="AlphaFoldDB" id="A0AAV2N8H1"/>
<accession>A0AAV2N8H1</accession>
<keyword evidence="2" id="KW-1185">Reference proteome</keyword>
<evidence type="ECO:0000313" key="1">
    <source>
        <dbReference type="EMBL" id="CAL1675665.1"/>
    </source>
</evidence>
<name>A0AAV2N8H1_9HYME</name>
<reference evidence="1" key="1">
    <citation type="submission" date="2024-04" db="EMBL/GenBank/DDBJ databases">
        <authorList>
            <consortium name="Molecular Ecology Group"/>
        </authorList>
    </citation>
    <scope>NUCLEOTIDE SEQUENCE</scope>
</reference>
<gene>
    <name evidence="1" type="ORF">LPLAT_LOCUS1992</name>
</gene>
<dbReference type="EMBL" id="OZ034834">
    <property type="protein sequence ID" value="CAL1675665.1"/>
    <property type="molecule type" value="Genomic_DNA"/>
</dbReference>
<protein>
    <submittedName>
        <fullName evidence="1">Uncharacterized protein</fullName>
    </submittedName>
</protein>
<organism evidence="1 2">
    <name type="scientific">Lasius platythorax</name>
    <dbReference type="NCBI Taxonomy" id="488582"/>
    <lineage>
        <taxon>Eukaryota</taxon>
        <taxon>Metazoa</taxon>
        <taxon>Ecdysozoa</taxon>
        <taxon>Arthropoda</taxon>
        <taxon>Hexapoda</taxon>
        <taxon>Insecta</taxon>
        <taxon>Pterygota</taxon>
        <taxon>Neoptera</taxon>
        <taxon>Endopterygota</taxon>
        <taxon>Hymenoptera</taxon>
        <taxon>Apocrita</taxon>
        <taxon>Aculeata</taxon>
        <taxon>Formicoidea</taxon>
        <taxon>Formicidae</taxon>
        <taxon>Formicinae</taxon>
        <taxon>Lasius</taxon>
        <taxon>Lasius</taxon>
    </lineage>
</organism>
<proteinExistence type="predicted"/>
<evidence type="ECO:0000313" key="2">
    <source>
        <dbReference type="Proteomes" id="UP001497644"/>
    </source>
</evidence>
<sequence length="93" mass="10347">MQILSSAAVPFPANIDIVPITHPPRNFVSTSWSPVTAHVVTTTIPRRENLRALTKAASRTYLAFSTYIESWACRMLRRPPRIKQIKTSGARGA</sequence>
<dbReference type="Proteomes" id="UP001497644">
    <property type="component" value="Chromosome 11"/>
</dbReference>